<dbReference type="Pfam" id="PF00096">
    <property type="entry name" value="zf-C2H2"/>
    <property type="match status" value="1"/>
</dbReference>
<evidence type="ECO:0000259" key="2">
    <source>
        <dbReference type="PROSITE" id="PS50157"/>
    </source>
</evidence>
<proteinExistence type="predicted"/>
<evidence type="ECO:0000313" key="4">
    <source>
        <dbReference type="Proteomes" id="UP000305067"/>
    </source>
</evidence>
<protein>
    <recommendedName>
        <fullName evidence="2">C2H2-type domain-containing protein</fullName>
    </recommendedName>
</protein>
<keyword evidence="4" id="KW-1185">Reference proteome</keyword>
<dbReference type="AlphaFoldDB" id="A0A5C3QSZ8"/>
<feature type="domain" description="C2H2-type" evidence="2">
    <location>
        <begin position="33"/>
        <end position="60"/>
    </location>
</feature>
<dbReference type="SMART" id="SM00355">
    <property type="entry name" value="ZnF_C2H2"/>
    <property type="match status" value="3"/>
</dbReference>
<dbReference type="GO" id="GO:0008270">
    <property type="term" value="F:zinc ion binding"/>
    <property type="evidence" value="ECO:0007669"/>
    <property type="project" value="UniProtKB-KW"/>
</dbReference>
<dbReference type="OrthoDB" id="6077919at2759"/>
<keyword evidence="1" id="KW-0479">Metal-binding</keyword>
<sequence>MLPRLSIRKNEIAFTHSAPIALRIEGAPRSRRWQCTHCATTFARQSDFGEHGETHAVDASTIRFKCRHDGCKFSAFEPLRCPLHTLPCVVFIDGVDWGCSHCEIVFRRKDNFSRHAKTWHKFDTRSGEYKCSSEGCEFSTIQKEAFTTHEEEHRAISAVAESAGQHDWGFDWVP</sequence>
<keyword evidence="1" id="KW-0862">Zinc</keyword>
<name>A0A5C3QSZ8_9AGAR</name>
<dbReference type="Gene3D" id="3.30.160.60">
    <property type="entry name" value="Classic Zinc Finger"/>
    <property type="match status" value="1"/>
</dbReference>
<dbReference type="EMBL" id="ML178818">
    <property type="protein sequence ID" value="TFL04468.1"/>
    <property type="molecule type" value="Genomic_DNA"/>
</dbReference>
<reference evidence="3 4" key="1">
    <citation type="journal article" date="2019" name="Nat. Ecol. Evol.">
        <title>Megaphylogeny resolves global patterns of mushroom evolution.</title>
        <authorList>
            <person name="Varga T."/>
            <person name="Krizsan K."/>
            <person name="Foldi C."/>
            <person name="Dima B."/>
            <person name="Sanchez-Garcia M."/>
            <person name="Sanchez-Ramirez S."/>
            <person name="Szollosi G.J."/>
            <person name="Szarkandi J.G."/>
            <person name="Papp V."/>
            <person name="Albert L."/>
            <person name="Andreopoulos W."/>
            <person name="Angelini C."/>
            <person name="Antonin V."/>
            <person name="Barry K.W."/>
            <person name="Bougher N.L."/>
            <person name="Buchanan P."/>
            <person name="Buyck B."/>
            <person name="Bense V."/>
            <person name="Catcheside P."/>
            <person name="Chovatia M."/>
            <person name="Cooper J."/>
            <person name="Damon W."/>
            <person name="Desjardin D."/>
            <person name="Finy P."/>
            <person name="Geml J."/>
            <person name="Haridas S."/>
            <person name="Hughes K."/>
            <person name="Justo A."/>
            <person name="Karasinski D."/>
            <person name="Kautmanova I."/>
            <person name="Kiss B."/>
            <person name="Kocsube S."/>
            <person name="Kotiranta H."/>
            <person name="LaButti K.M."/>
            <person name="Lechner B.E."/>
            <person name="Liimatainen K."/>
            <person name="Lipzen A."/>
            <person name="Lukacs Z."/>
            <person name="Mihaltcheva S."/>
            <person name="Morgado L.N."/>
            <person name="Niskanen T."/>
            <person name="Noordeloos M.E."/>
            <person name="Ohm R.A."/>
            <person name="Ortiz-Santana B."/>
            <person name="Ovrebo C."/>
            <person name="Racz N."/>
            <person name="Riley R."/>
            <person name="Savchenko A."/>
            <person name="Shiryaev A."/>
            <person name="Soop K."/>
            <person name="Spirin V."/>
            <person name="Szebenyi C."/>
            <person name="Tomsovsky M."/>
            <person name="Tulloss R.E."/>
            <person name="Uehling J."/>
            <person name="Grigoriev I.V."/>
            <person name="Vagvolgyi C."/>
            <person name="Papp T."/>
            <person name="Martin F.M."/>
            <person name="Miettinen O."/>
            <person name="Hibbett D.S."/>
            <person name="Nagy L.G."/>
        </authorList>
    </citation>
    <scope>NUCLEOTIDE SEQUENCE [LARGE SCALE GENOMIC DNA]</scope>
    <source>
        <strain evidence="3 4">CBS 309.79</strain>
    </source>
</reference>
<dbReference type="PROSITE" id="PS50157">
    <property type="entry name" value="ZINC_FINGER_C2H2_2"/>
    <property type="match status" value="1"/>
</dbReference>
<accession>A0A5C3QSZ8</accession>
<dbReference type="InterPro" id="IPR013087">
    <property type="entry name" value="Znf_C2H2_type"/>
</dbReference>
<dbReference type="Proteomes" id="UP000305067">
    <property type="component" value="Unassembled WGS sequence"/>
</dbReference>
<dbReference type="PROSITE" id="PS00028">
    <property type="entry name" value="ZINC_FINGER_C2H2_1"/>
    <property type="match status" value="2"/>
</dbReference>
<evidence type="ECO:0000313" key="3">
    <source>
        <dbReference type="EMBL" id="TFL04468.1"/>
    </source>
</evidence>
<gene>
    <name evidence="3" type="ORF">BDV98DRAFT_562284</name>
</gene>
<organism evidence="3 4">
    <name type="scientific">Pterulicium gracile</name>
    <dbReference type="NCBI Taxonomy" id="1884261"/>
    <lineage>
        <taxon>Eukaryota</taxon>
        <taxon>Fungi</taxon>
        <taxon>Dikarya</taxon>
        <taxon>Basidiomycota</taxon>
        <taxon>Agaricomycotina</taxon>
        <taxon>Agaricomycetes</taxon>
        <taxon>Agaricomycetidae</taxon>
        <taxon>Agaricales</taxon>
        <taxon>Pleurotineae</taxon>
        <taxon>Pterulaceae</taxon>
        <taxon>Pterulicium</taxon>
    </lineage>
</organism>
<evidence type="ECO:0000256" key="1">
    <source>
        <dbReference type="PROSITE-ProRule" id="PRU00042"/>
    </source>
</evidence>
<keyword evidence="1" id="KW-0863">Zinc-finger</keyword>